<proteinExistence type="predicted"/>
<name>A0ABV8HRF5_9ACTN</name>
<sequence>MNQCELCSAEIEGYLLCSGCARATLERLHDMPSLYRALAMLLPPASRAQGHGGTHSAEAPMPIAESVLTMRGPGGIVGVLEDWYAALAEDLEDRRGLPTAGRPVALGSIESRISFAVGKLVANLEFIAASWPAAGEFARGIRDLERDVLTMISPPERPAVRMGKCPATPGGVLCGAMLSLSAGETVLRCAWCRATYPTGTWAALRQEQRAVRRSEVEDDAARSPAITPSV</sequence>
<dbReference type="Proteomes" id="UP001595765">
    <property type="component" value="Unassembled WGS sequence"/>
</dbReference>
<evidence type="ECO:0000313" key="1">
    <source>
        <dbReference type="EMBL" id="MFC4034567.1"/>
    </source>
</evidence>
<dbReference type="EMBL" id="JBHSBB010000014">
    <property type="protein sequence ID" value="MFC4034567.1"/>
    <property type="molecule type" value="Genomic_DNA"/>
</dbReference>
<organism evidence="1 2">
    <name type="scientific">Streptomyces polygonati</name>
    <dbReference type="NCBI Taxonomy" id="1617087"/>
    <lineage>
        <taxon>Bacteria</taxon>
        <taxon>Bacillati</taxon>
        <taxon>Actinomycetota</taxon>
        <taxon>Actinomycetes</taxon>
        <taxon>Kitasatosporales</taxon>
        <taxon>Streptomycetaceae</taxon>
        <taxon>Streptomyces</taxon>
    </lineage>
</organism>
<reference evidence="2" key="1">
    <citation type="journal article" date="2019" name="Int. J. Syst. Evol. Microbiol.">
        <title>The Global Catalogue of Microorganisms (GCM) 10K type strain sequencing project: providing services to taxonomists for standard genome sequencing and annotation.</title>
        <authorList>
            <consortium name="The Broad Institute Genomics Platform"/>
            <consortium name="The Broad Institute Genome Sequencing Center for Infectious Disease"/>
            <person name="Wu L."/>
            <person name="Ma J."/>
        </authorList>
    </citation>
    <scope>NUCLEOTIDE SEQUENCE [LARGE SCALE GENOMIC DNA]</scope>
    <source>
        <strain evidence="2">CGMCC 4.7237</strain>
    </source>
</reference>
<keyword evidence="2" id="KW-1185">Reference proteome</keyword>
<protein>
    <submittedName>
        <fullName evidence="1">Uncharacterized protein</fullName>
    </submittedName>
</protein>
<comment type="caution">
    <text evidence="1">The sequence shown here is derived from an EMBL/GenBank/DDBJ whole genome shotgun (WGS) entry which is preliminary data.</text>
</comment>
<accession>A0ABV8HRF5</accession>
<gene>
    <name evidence="1" type="ORF">ACFO3J_24265</name>
</gene>
<evidence type="ECO:0000313" key="2">
    <source>
        <dbReference type="Proteomes" id="UP001595765"/>
    </source>
</evidence>
<dbReference type="RefSeq" id="WP_386432900.1">
    <property type="nucleotide sequence ID" value="NZ_JBHSBB010000014.1"/>
</dbReference>